<accession>A0A5B9AKE0</accession>
<proteinExistence type="predicted"/>
<sequence>MEILYFLAGSVMHHSGVVKAPQRRSSGRGWFKAGNHSIHTARNTSGGTRRLGLITIKKFIPCIDQPPYLAVFLYLHQNKKDTSIPGILVGQGPLDSNLREGEK</sequence>
<reference evidence="1 2" key="1">
    <citation type="submission" date="2019-08" db="EMBL/GenBank/DDBJ databases">
        <title>Plasmid- and chromosome-located mcr-3 in mcr-1-positive Escherichia coli from diseased swine, Taiwan.</title>
        <authorList>
            <person name="Hsu C.-Y."/>
            <person name="Huang W.-C."/>
            <person name="Lauderdale T.-L."/>
        </authorList>
    </citation>
    <scope>NUCLEOTIDE SEQUENCE [LARGE SCALE GENOMIC DNA]</scope>
    <source>
        <strain evidence="1 2">NCYU-26-73</strain>
    </source>
</reference>
<evidence type="ECO:0000313" key="1">
    <source>
        <dbReference type="EMBL" id="QED73806.1"/>
    </source>
</evidence>
<evidence type="ECO:0000313" key="2">
    <source>
        <dbReference type="Proteomes" id="UP000321299"/>
    </source>
</evidence>
<dbReference type="Proteomes" id="UP000321299">
    <property type="component" value="Chromosome"/>
</dbReference>
<protein>
    <submittedName>
        <fullName evidence="1">Uncharacterized protein</fullName>
    </submittedName>
</protein>
<dbReference type="AlphaFoldDB" id="A0A5B9AKE0"/>
<name>A0A5B9AKE0_ECOLX</name>
<reference evidence="1 2" key="2">
    <citation type="submission" date="2019-08" db="EMBL/GenBank/DDBJ databases">
        <authorList>
            <person name="Chen F.-J."/>
            <person name="Wu H.-C."/>
            <person name="Liao Y.-C."/>
            <person name="Kuo S.-C."/>
        </authorList>
    </citation>
    <scope>NUCLEOTIDE SEQUENCE [LARGE SCALE GENOMIC DNA]</scope>
    <source>
        <strain evidence="1 2">NCYU-26-73</strain>
    </source>
</reference>
<dbReference type="EMBL" id="CP042615">
    <property type="protein sequence ID" value="QED73806.1"/>
    <property type="molecule type" value="Genomic_DNA"/>
</dbReference>
<organism evidence="1 2">
    <name type="scientific">Escherichia coli</name>
    <dbReference type="NCBI Taxonomy" id="562"/>
    <lineage>
        <taxon>Bacteria</taxon>
        <taxon>Pseudomonadati</taxon>
        <taxon>Pseudomonadota</taxon>
        <taxon>Gammaproteobacteria</taxon>
        <taxon>Enterobacterales</taxon>
        <taxon>Enterobacteriaceae</taxon>
        <taxon>Escherichia</taxon>
    </lineage>
</organism>
<gene>
    <name evidence="1" type="ORF">FTV93_06840</name>
</gene>